<proteinExistence type="predicted"/>
<evidence type="ECO:0000256" key="4">
    <source>
        <dbReference type="ARBA" id="ARBA00023136"/>
    </source>
</evidence>
<evidence type="ECO:0000256" key="1">
    <source>
        <dbReference type="ARBA" id="ARBA00004370"/>
    </source>
</evidence>
<dbReference type="EMBL" id="VOOR01000048">
    <property type="protein sequence ID" value="TXB61694.1"/>
    <property type="molecule type" value="Genomic_DNA"/>
</dbReference>
<accession>A0A5C6RI21</accession>
<sequence length="852" mass="97866">MLRIKPAKYTTLRRTPQPAGGLFLILFLALALASCNPARYLAPEDYLLRGNSIKLYDKGDLDRKRAMKYELSTLYKQTENNRFFFIPREWFYFATQGKGDTTKFDRWQQRVIAEEPALYDPQLREATERSMRYYLQYQGYFNAEVYSDPLVKGKKIYITYHVTPNERFTVDSIGFYSADPVLDSTLQAIAGSSLLRAGSPVDGALFEQERKRITNYLRNHGYAYFFNNYITALDADTTSGKQQANLSLEVLPPAQDSLHQQYWVDDITIFADYSPGQSDSLALDSLIGGVRMLSPRESFRIKPETILDAIFLKKGMLYSQADYDLTNKQLTGMGVYRFVRIKQEPDPDKPNHLDFRIELTQNKRMELGADLEFNYASRSATGVGNLIGLAASPSFRNRNLFHGAELLITDFNAGVEFNPAPSAIAQGKFWNTVDLGLQANLYLPRFIDYLGIWRRLSKPKGRTGDPLLFRKGFYQSLQENASTRISANYNYLLILDFYRYNLFTGTYGFDHQPAANRRFIFNHIGLDYLLPTTDENFEALLNFNPFLANSFGEQLFVSLLFRDLNYVYNSRPNRRGNSYYFGVNVELAGAEVWAGNAIYNSFALEADTLRLNLRGEKAVDFSQYARTQVDLRRYWQGHPNRSWSARLSLGVARPFGYTSDVPYVKQFFAGGPNSLRAWAPRGLGPGAYEDTLAVRSANNTRLYQTGDFKLEANLEYRFKIFWLMHGAFFLDAGNVWTLRQDPNRCGSQFLLRPRNYACTDQETGEKISYTNEAFYKQVAIGGGFGIRLDFSYFILRLDMAVKLRHAAPFPDIPDDGQNWRNYWFRDFRPDGNRVPLRFSDIVAFNLGFGYPF</sequence>
<dbReference type="Gene3D" id="2.40.160.50">
    <property type="entry name" value="membrane protein fhac: a member of the omp85/tpsb transporter family"/>
    <property type="match status" value="1"/>
</dbReference>
<evidence type="ECO:0000256" key="2">
    <source>
        <dbReference type="ARBA" id="ARBA00022692"/>
    </source>
</evidence>
<gene>
    <name evidence="8" type="ORF">FRY97_17780</name>
</gene>
<comment type="caution">
    <text evidence="8">The sequence shown here is derived from an EMBL/GenBank/DDBJ whole genome shotgun (WGS) entry which is preliminary data.</text>
</comment>
<dbReference type="PANTHER" id="PTHR12815">
    <property type="entry name" value="SORTING AND ASSEMBLY MACHINERY SAMM50 PROTEIN FAMILY MEMBER"/>
    <property type="match status" value="1"/>
</dbReference>
<dbReference type="Proteomes" id="UP000321580">
    <property type="component" value="Unassembled WGS sequence"/>
</dbReference>
<feature type="domain" description="POTRA" evidence="7">
    <location>
        <begin position="115"/>
        <end position="164"/>
    </location>
</feature>
<keyword evidence="5" id="KW-0998">Cell outer membrane</keyword>
<evidence type="ECO:0000313" key="8">
    <source>
        <dbReference type="EMBL" id="TXB61694.1"/>
    </source>
</evidence>
<evidence type="ECO:0000256" key="3">
    <source>
        <dbReference type="ARBA" id="ARBA00022729"/>
    </source>
</evidence>
<dbReference type="AlphaFoldDB" id="A0A5C6RI21"/>
<dbReference type="PANTHER" id="PTHR12815:SF47">
    <property type="entry name" value="TRANSLOCATION AND ASSEMBLY MODULE SUBUNIT TAMA"/>
    <property type="match status" value="1"/>
</dbReference>
<dbReference type="PROSITE" id="PS51257">
    <property type="entry name" value="PROKAR_LIPOPROTEIN"/>
    <property type="match status" value="1"/>
</dbReference>
<dbReference type="InterPro" id="IPR010827">
    <property type="entry name" value="BamA/TamA_POTRA"/>
</dbReference>
<dbReference type="Pfam" id="PF01103">
    <property type="entry name" value="Omp85"/>
    <property type="match status" value="1"/>
</dbReference>
<keyword evidence="2" id="KW-0812">Transmembrane</keyword>
<evidence type="ECO:0000313" key="9">
    <source>
        <dbReference type="Proteomes" id="UP000321580"/>
    </source>
</evidence>
<dbReference type="Pfam" id="PF07244">
    <property type="entry name" value="POTRA"/>
    <property type="match status" value="1"/>
</dbReference>
<dbReference type="InterPro" id="IPR039910">
    <property type="entry name" value="D15-like"/>
</dbReference>
<name>A0A5C6RI21_9BACT</name>
<protein>
    <submittedName>
        <fullName evidence="8">BamA/TamA family outer membrane protein</fullName>
    </submittedName>
</protein>
<comment type="subcellular location">
    <subcellularLocation>
        <location evidence="1">Membrane</location>
    </subcellularLocation>
</comment>
<dbReference type="Gene3D" id="3.10.20.310">
    <property type="entry name" value="membrane protein fhac"/>
    <property type="match status" value="1"/>
</dbReference>
<dbReference type="RefSeq" id="WP_147168918.1">
    <property type="nucleotide sequence ID" value="NZ_VOOR01000048.1"/>
</dbReference>
<keyword evidence="3" id="KW-0732">Signal</keyword>
<evidence type="ECO:0000256" key="5">
    <source>
        <dbReference type="ARBA" id="ARBA00023237"/>
    </source>
</evidence>
<feature type="domain" description="Bacterial surface antigen (D15)" evidence="6">
    <location>
        <begin position="620"/>
        <end position="805"/>
    </location>
</feature>
<keyword evidence="4" id="KW-0472">Membrane</keyword>
<keyword evidence="9" id="KW-1185">Reference proteome</keyword>
<dbReference type="InterPro" id="IPR000184">
    <property type="entry name" value="Bac_surfAg_D15"/>
</dbReference>
<evidence type="ECO:0000259" key="6">
    <source>
        <dbReference type="Pfam" id="PF01103"/>
    </source>
</evidence>
<organism evidence="8 9">
    <name type="scientific">Phaeodactylibacter luteus</name>
    <dbReference type="NCBI Taxonomy" id="1564516"/>
    <lineage>
        <taxon>Bacteria</taxon>
        <taxon>Pseudomonadati</taxon>
        <taxon>Bacteroidota</taxon>
        <taxon>Saprospiria</taxon>
        <taxon>Saprospirales</taxon>
        <taxon>Haliscomenobacteraceae</taxon>
        <taxon>Phaeodactylibacter</taxon>
    </lineage>
</organism>
<evidence type="ECO:0000259" key="7">
    <source>
        <dbReference type="Pfam" id="PF07244"/>
    </source>
</evidence>
<dbReference type="OrthoDB" id="9814535at2"/>
<reference evidence="8 9" key="1">
    <citation type="submission" date="2019-08" db="EMBL/GenBank/DDBJ databases">
        <title>Genome of Phaeodactylibacter luteus.</title>
        <authorList>
            <person name="Bowman J.P."/>
        </authorList>
    </citation>
    <scope>NUCLEOTIDE SEQUENCE [LARGE SCALE GENOMIC DNA]</scope>
    <source>
        <strain evidence="8 9">KCTC 42180</strain>
    </source>
</reference>
<dbReference type="GO" id="GO:0019867">
    <property type="term" value="C:outer membrane"/>
    <property type="evidence" value="ECO:0007669"/>
    <property type="project" value="InterPro"/>
</dbReference>